<protein>
    <submittedName>
        <fullName evidence="1">Uncharacterized protein</fullName>
    </submittedName>
</protein>
<sequence length="85" mass="10164">MKEQGRLQRSFWIELLELYDDFMKTGKTDRHTLEMLEKAGLLTEGTMIGKELLEAFPHLEFKDVEQLVRRGIREKIVENIRRSRD</sequence>
<dbReference type="EMBL" id="CP003732">
    <property type="protein sequence ID" value="AFV11537.1"/>
    <property type="molecule type" value="Genomic_DNA"/>
</dbReference>
<name>K4LHI7_THEPS</name>
<dbReference type="RefSeq" id="WP_015050418.1">
    <property type="nucleotide sequence ID" value="NC_018870.1"/>
</dbReference>
<dbReference type="AlphaFoldDB" id="K4LHI7"/>
<gene>
    <name evidence="1" type="ordered locus">Tph_c13200</name>
</gene>
<dbReference type="HOGENOM" id="CLU_2511615_0_0_9"/>
<evidence type="ECO:0000313" key="2">
    <source>
        <dbReference type="Proteomes" id="UP000000467"/>
    </source>
</evidence>
<dbReference type="KEGG" id="tpz:Tph_c13200"/>
<dbReference type="Proteomes" id="UP000000467">
    <property type="component" value="Chromosome"/>
</dbReference>
<proteinExistence type="predicted"/>
<keyword evidence="2" id="KW-1185">Reference proteome</keyword>
<reference evidence="1 2" key="1">
    <citation type="journal article" date="2012" name="BMC Genomics">
        <title>Genome-guided analysis of physiological and morphological traits of the fermentative acetate oxidizer Thermacetogenium phaeum.</title>
        <authorList>
            <person name="Oehler D."/>
            <person name="Poehlein A."/>
            <person name="Leimbach A."/>
            <person name="Muller N."/>
            <person name="Daniel R."/>
            <person name="Gottschalk G."/>
            <person name="Schink B."/>
        </authorList>
    </citation>
    <scope>NUCLEOTIDE SEQUENCE [LARGE SCALE GENOMIC DNA]</scope>
    <source>
        <strain evidence="2">ATCC BAA-254 / DSM 26808 / PB</strain>
    </source>
</reference>
<organism evidence="1 2">
    <name type="scientific">Thermacetogenium phaeum (strain ATCC BAA-254 / DSM 26808 / PB)</name>
    <dbReference type="NCBI Taxonomy" id="1089553"/>
    <lineage>
        <taxon>Bacteria</taxon>
        <taxon>Bacillati</taxon>
        <taxon>Bacillota</taxon>
        <taxon>Clostridia</taxon>
        <taxon>Thermoanaerobacterales</taxon>
        <taxon>Thermoanaerobacteraceae</taxon>
        <taxon>Thermacetogenium</taxon>
    </lineage>
</organism>
<evidence type="ECO:0000313" key="1">
    <source>
        <dbReference type="EMBL" id="AFV11537.1"/>
    </source>
</evidence>
<accession>K4LHI7</accession>
<dbReference type="OrthoDB" id="447331at2"/>